<dbReference type="PANTHER" id="PTHR34293:SF1">
    <property type="entry name" value="HTH-TYPE TRANSCRIPTIONAL REGULATOR TRMBL2"/>
    <property type="match status" value="1"/>
</dbReference>
<dbReference type="Proteomes" id="UP001501777">
    <property type="component" value="Unassembled WGS sequence"/>
</dbReference>
<dbReference type="Gene3D" id="1.10.10.10">
    <property type="entry name" value="Winged helix-like DNA-binding domain superfamily/Winged helix DNA-binding domain"/>
    <property type="match status" value="1"/>
</dbReference>
<dbReference type="InterPro" id="IPR016032">
    <property type="entry name" value="Sig_transdc_resp-reg_C-effctor"/>
</dbReference>
<dbReference type="InterPro" id="IPR036388">
    <property type="entry name" value="WH-like_DNA-bd_sf"/>
</dbReference>
<dbReference type="PANTHER" id="PTHR34293">
    <property type="entry name" value="HTH-TYPE TRANSCRIPTIONAL REGULATOR TRMBL2"/>
    <property type="match status" value="1"/>
</dbReference>
<reference evidence="1 2" key="1">
    <citation type="journal article" date="2019" name="Int. J. Syst. Evol. Microbiol.">
        <title>The Global Catalogue of Microorganisms (GCM) 10K type strain sequencing project: providing services to taxonomists for standard genome sequencing and annotation.</title>
        <authorList>
            <consortium name="The Broad Institute Genomics Platform"/>
            <consortium name="The Broad Institute Genome Sequencing Center for Infectious Disease"/>
            <person name="Wu L."/>
            <person name="Ma J."/>
        </authorList>
    </citation>
    <scope>NUCLEOTIDE SEQUENCE [LARGE SCALE GENOMIC DNA]</scope>
    <source>
        <strain evidence="1 2">JCM 4395</strain>
    </source>
</reference>
<organism evidence="1 2">
    <name type="scientific">Streptomyces longisporus</name>
    <dbReference type="NCBI Taxonomy" id="1948"/>
    <lineage>
        <taxon>Bacteria</taxon>
        <taxon>Bacillati</taxon>
        <taxon>Actinomycetota</taxon>
        <taxon>Actinomycetes</taxon>
        <taxon>Kitasatosporales</taxon>
        <taxon>Streptomycetaceae</taxon>
        <taxon>Streptomyces</taxon>
    </lineage>
</organism>
<protein>
    <submittedName>
        <fullName evidence="1">Uncharacterized protein</fullName>
    </submittedName>
</protein>
<name>A0ABN3MMR7_STRLO</name>
<dbReference type="SUPFAM" id="SSF46894">
    <property type="entry name" value="C-terminal effector domain of the bipartite response regulators"/>
    <property type="match status" value="1"/>
</dbReference>
<dbReference type="EMBL" id="BAAASG010000012">
    <property type="protein sequence ID" value="GAA2504866.1"/>
    <property type="molecule type" value="Genomic_DNA"/>
</dbReference>
<comment type="caution">
    <text evidence="1">The sequence shown here is derived from an EMBL/GenBank/DDBJ whole genome shotgun (WGS) entry which is preliminary data.</text>
</comment>
<gene>
    <name evidence="1" type="ORF">GCM10010276_56100</name>
</gene>
<keyword evidence="2" id="KW-1185">Reference proteome</keyword>
<accession>A0ABN3MMR7</accession>
<dbReference type="InterPro" id="IPR051797">
    <property type="entry name" value="TrmB-like"/>
</dbReference>
<evidence type="ECO:0000313" key="1">
    <source>
        <dbReference type="EMBL" id="GAA2504866.1"/>
    </source>
</evidence>
<evidence type="ECO:0000313" key="2">
    <source>
        <dbReference type="Proteomes" id="UP001501777"/>
    </source>
</evidence>
<proteinExistence type="predicted"/>
<sequence>MGEMTLTQLGISSFDESVYKTLLRETGLGVSGLCVVLGCAEEDIRASLRRLADEGMVRLDKHGEPTALSADESIGRLLEERLKRLHAEQQEFLSFGYSLIRQSGAWRSPGHLQRDDKDMCDRAEELTVHARREVLTMQPNPTLTPQTILAMRRVGVTCLRRGVTVKALMHKRALEDEATSALLTELIQDGAHIRLLDGGFERVLITDRETALVRAERSTSPSTMLVEQGALVGTLLSFFDRCWSQALDASTLLLPGRGPAPLDEMQLKVLQVMARADKDEVGARQLGISVRTYRGRVAELLKHLHAANRFQAALRAKEKGLI</sequence>